<evidence type="ECO:0000313" key="2">
    <source>
        <dbReference type="EMBL" id="GIE52348.1"/>
    </source>
</evidence>
<name>A0A919JKA2_9ACTN</name>
<feature type="compositionally biased region" description="Gly residues" evidence="1">
    <location>
        <begin position="33"/>
        <end position="42"/>
    </location>
</feature>
<reference evidence="2" key="1">
    <citation type="submission" date="2021-01" db="EMBL/GenBank/DDBJ databases">
        <title>Whole genome shotgun sequence of Actinoplanes nipponensis NBRC 14063.</title>
        <authorList>
            <person name="Komaki H."/>
            <person name="Tamura T."/>
        </authorList>
    </citation>
    <scope>NUCLEOTIDE SEQUENCE</scope>
    <source>
        <strain evidence="2">NBRC 14063</strain>
    </source>
</reference>
<accession>A0A919JKA2</accession>
<feature type="region of interest" description="Disordered" evidence="1">
    <location>
        <begin position="1"/>
        <end position="62"/>
    </location>
</feature>
<evidence type="ECO:0000256" key="1">
    <source>
        <dbReference type="SAM" id="MobiDB-lite"/>
    </source>
</evidence>
<organism evidence="2 3">
    <name type="scientific">Actinoplanes nipponensis</name>
    <dbReference type="NCBI Taxonomy" id="135950"/>
    <lineage>
        <taxon>Bacteria</taxon>
        <taxon>Bacillati</taxon>
        <taxon>Actinomycetota</taxon>
        <taxon>Actinomycetes</taxon>
        <taxon>Micromonosporales</taxon>
        <taxon>Micromonosporaceae</taxon>
        <taxon>Actinoplanes</taxon>
    </lineage>
</organism>
<keyword evidence="3" id="KW-1185">Reference proteome</keyword>
<gene>
    <name evidence="2" type="ORF">Ani05nite_58820</name>
</gene>
<protein>
    <submittedName>
        <fullName evidence="2">Uncharacterized protein</fullName>
    </submittedName>
</protein>
<dbReference type="AlphaFoldDB" id="A0A919JKA2"/>
<evidence type="ECO:0000313" key="3">
    <source>
        <dbReference type="Proteomes" id="UP000647172"/>
    </source>
</evidence>
<proteinExistence type="predicted"/>
<dbReference type="EMBL" id="BOMQ01000066">
    <property type="protein sequence ID" value="GIE52348.1"/>
    <property type="molecule type" value="Genomic_DNA"/>
</dbReference>
<dbReference type="Proteomes" id="UP000647172">
    <property type="component" value="Unassembled WGS sequence"/>
</dbReference>
<comment type="caution">
    <text evidence="2">The sequence shown here is derived from an EMBL/GenBank/DDBJ whole genome shotgun (WGS) entry which is preliminary data.</text>
</comment>
<sequence length="62" mass="6309">MVGIPAYFSTPGGLRRRRNGDAPHIDRRKAGKTGAGPPGAGRVGAPALRKAATDSGAPRCGR</sequence>